<dbReference type="EMBL" id="KN847493">
    <property type="protein sequence ID" value="KIW19121.1"/>
    <property type="molecule type" value="Genomic_DNA"/>
</dbReference>
<reference evidence="3 4" key="1">
    <citation type="submission" date="2015-01" db="EMBL/GenBank/DDBJ databases">
        <title>The Genome Sequence of Exophiala spinifera CBS89968.</title>
        <authorList>
            <consortium name="The Broad Institute Genomics Platform"/>
            <person name="Cuomo C."/>
            <person name="de Hoog S."/>
            <person name="Gorbushina A."/>
            <person name="Stielow B."/>
            <person name="Teixiera M."/>
            <person name="Abouelleil A."/>
            <person name="Chapman S.B."/>
            <person name="Priest M."/>
            <person name="Young S.K."/>
            <person name="Wortman J."/>
            <person name="Nusbaum C."/>
            <person name="Birren B."/>
        </authorList>
    </citation>
    <scope>NUCLEOTIDE SEQUENCE [LARGE SCALE GENOMIC DNA]</scope>
    <source>
        <strain evidence="3 4">CBS 89968</strain>
    </source>
</reference>
<evidence type="ECO:0000259" key="2">
    <source>
        <dbReference type="SMART" id="SM00939"/>
    </source>
</evidence>
<dbReference type="GeneID" id="27330496"/>
<dbReference type="GO" id="GO:0008239">
    <property type="term" value="F:dipeptidyl-peptidase activity"/>
    <property type="evidence" value="ECO:0007669"/>
    <property type="project" value="InterPro"/>
</dbReference>
<dbReference type="InterPro" id="IPR005674">
    <property type="entry name" value="CocE/Ser_esterase"/>
</dbReference>
<dbReference type="NCBIfam" id="TIGR00976">
    <property type="entry name" value="CocE_NonD"/>
    <property type="match status" value="2"/>
</dbReference>
<feature type="domain" description="Xaa-Pro dipeptidyl-peptidase C-terminal" evidence="2">
    <location>
        <begin position="288"/>
        <end position="543"/>
    </location>
</feature>
<dbReference type="Gene3D" id="3.40.50.1820">
    <property type="entry name" value="alpha/beta hydrolase"/>
    <property type="match status" value="2"/>
</dbReference>
<keyword evidence="4" id="KW-1185">Reference proteome</keyword>
<dbReference type="AlphaFoldDB" id="A0A0D1YV17"/>
<dbReference type="RefSeq" id="XP_016239337.1">
    <property type="nucleotide sequence ID" value="XM_016377767.1"/>
</dbReference>
<dbReference type="InterPro" id="IPR000383">
    <property type="entry name" value="Xaa-Pro-like_dom"/>
</dbReference>
<sequence length="669" mass="74957">MGSSQVPIRVDEHCLIPLSDTTVLSAQIWRPEDSIASPVPAILEYLPYRKRDYTAPRDASNHPYVAAHGYACVRVDMRGTGDSEGILRGEYLKQEQDDALEVLRWIAGQPWCTGSIGMIGISWGGFNGLQVAARRPPELKAVITICSTDDRYADDIHYMGGCLLVENFLWGATMFSMNPLPPDPALVGEKWRDLWLARLEAGGLYVVDWHRHQRRDDFWKHASICENYDDVQCPIYLVGGWMDPYSNTIFSNLQNLKCPKKGLVGPWAHKYPNFAEPGPQIGFLQESIRWWDKWLKNVETGIMDEPELRCYIQDTVPPRTHYDFRPGRWVAESSWPSSNVTPHSMSLAPGCLTTGISPSSERLTFCSPQTTGFASGRWCVFGLDADAPADQRQEAGGSLIFDSQELTEPLNLLGEVSLQLRIASDKPNAVLAAVLSEILPDGSATRISWGLLNLTHRNSHADLELLEPGRFYDVTVKLNELGQQIGVGSRIRLALSTSYFPTIWPAPEATNLTIDCAHSTLNLPFRAESHLDSVLKPFEPAVNGTPLKTRIIRPARSSNKVVQDLNSSVVTIHLEEDAGLWENKETGWRYGSEQSVICSVHPDDPLSGRAEQRFRKEFGRDELDLAVAGWAKMSATRTDFKMTAHLEAWEGKEQIFNRDYSFDIPRDCV</sequence>
<dbReference type="SMART" id="SM00939">
    <property type="entry name" value="PepX_C"/>
    <property type="match status" value="1"/>
</dbReference>
<dbReference type="InterPro" id="IPR008979">
    <property type="entry name" value="Galactose-bd-like_sf"/>
</dbReference>
<name>A0A0D1YV17_9EURO</name>
<dbReference type="VEuPathDB" id="FungiDB:PV08_03413"/>
<gene>
    <name evidence="3" type="ORF">PV08_03413</name>
</gene>
<dbReference type="InterPro" id="IPR013736">
    <property type="entry name" value="Xaa-Pro_dipept_C"/>
</dbReference>
<dbReference type="Proteomes" id="UP000053328">
    <property type="component" value="Unassembled WGS sequence"/>
</dbReference>
<organism evidence="3 4">
    <name type="scientific">Exophiala spinifera</name>
    <dbReference type="NCBI Taxonomy" id="91928"/>
    <lineage>
        <taxon>Eukaryota</taxon>
        <taxon>Fungi</taxon>
        <taxon>Dikarya</taxon>
        <taxon>Ascomycota</taxon>
        <taxon>Pezizomycotina</taxon>
        <taxon>Eurotiomycetes</taxon>
        <taxon>Chaetothyriomycetidae</taxon>
        <taxon>Chaetothyriales</taxon>
        <taxon>Herpotrichiellaceae</taxon>
        <taxon>Exophiala</taxon>
    </lineage>
</organism>
<dbReference type="InterPro" id="IPR050585">
    <property type="entry name" value="Xaa-Pro_dipeptidyl-ppase/CocE"/>
</dbReference>
<dbReference type="Pfam" id="PF08530">
    <property type="entry name" value="PepX_C"/>
    <property type="match status" value="1"/>
</dbReference>
<dbReference type="Gene3D" id="2.60.120.260">
    <property type="entry name" value="Galactose-binding domain-like"/>
    <property type="match status" value="1"/>
</dbReference>
<dbReference type="PANTHER" id="PTHR43056:SF10">
    <property type="entry name" value="COCE_NOND FAMILY, PUTATIVE (AFU_ORTHOLOGUE AFUA_7G00600)-RELATED"/>
    <property type="match status" value="1"/>
</dbReference>
<keyword evidence="1" id="KW-0378">Hydrolase</keyword>
<evidence type="ECO:0000256" key="1">
    <source>
        <dbReference type="ARBA" id="ARBA00022801"/>
    </source>
</evidence>
<dbReference type="SUPFAM" id="SSF49785">
    <property type="entry name" value="Galactose-binding domain-like"/>
    <property type="match status" value="1"/>
</dbReference>
<proteinExistence type="predicted"/>
<dbReference type="PANTHER" id="PTHR43056">
    <property type="entry name" value="PEPTIDASE S9 PROLYL OLIGOPEPTIDASE"/>
    <property type="match status" value="1"/>
</dbReference>
<evidence type="ECO:0000313" key="3">
    <source>
        <dbReference type="EMBL" id="KIW19121.1"/>
    </source>
</evidence>
<dbReference type="OrthoDB" id="416441at2759"/>
<dbReference type="SUPFAM" id="SSF53474">
    <property type="entry name" value="alpha/beta-Hydrolases"/>
    <property type="match status" value="1"/>
</dbReference>
<dbReference type="InterPro" id="IPR029058">
    <property type="entry name" value="AB_hydrolase_fold"/>
</dbReference>
<protein>
    <recommendedName>
        <fullName evidence="2">Xaa-Pro dipeptidyl-peptidase C-terminal domain-containing protein</fullName>
    </recommendedName>
</protein>
<dbReference type="HOGENOM" id="CLU_015590_4_0_1"/>
<accession>A0A0D1YV17</accession>
<evidence type="ECO:0000313" key="4">
    <source>
        <dbReference type="Proteomes" id="UP000053328"/>
    </source>
</evidence>
<dbReference type="Pfam" id="PF02129">
    <property type="entry name" value="Peptidase_S15"/>
    <property type="match status" value="1"/>
</dbReference>